<dbReference type="HOGENOM" id="CLU_896055_0_0_2"/>
<proteinExistence type="inferred from homology"/>
<dbReference type="PANTHER" id="PTHR32089:SF112">
    <property type="entry name" value="LYSOZYME-LIKE PROTEIN-RELATED"/>
    <property type="match status" value="1"/>
</dbReference>
<dbReference type="InterPro" id="IPR003660">
    <property type="entry name" value="HAMP_dom"/>
</dbReference>
<keyword evidence="2" id="KW-0812">Transmembrane</keyword>
<dbReference type="Gene3D" id="6.10.340.10">
    <property type="match status" value="1"/>
</dbReference>
<dbReference type="Pfam" id="PF00672">
    <property type="entry name" value="HAMP"/>
    <property type="match status" value="1"/>
</dbReference>
<dbReference type="GO" id="GO:0016020">
    <property type="term" value="C:membrane"/>
    <property type="evidence" value="ECO:0007669"/>
    <property type="project" value="InterPro"/>
</dbReference>
<comment type="similarity">
    <text evidence="1">Belongs to the methyl-accepting chemotaxis (MCP) protein family.</text>
</comment>
<dbReference type="OrthoDB" id="147431at2157"/>
<dbReference type="GO" id="GO:0007165">
    <property type="term" value="P:signal transduction"/>
    <property type="evidence" value="ECO:0007669"/>
    <property type="project" value="InterPro"/>
</dbReference>
<accession>J1KZH4</accession>
<sequence length="322" mass="34453">MRLSIRSRLVAVMLAISLVPLCILGCASLQDANRLSTGIAAEAEAIGALSIDESTGALTALGTELVRTKATDVARQVEIYLADHPDLTLADLQADPAFQAIVVQPVGRTGSTMAMDADTLVIAFHENPGDVGVDLHERKETNPAYYKLLQSGWGYIDTAGTFAWADESGSVRDRYGYFVVAGAPTADHVYLRVGATVYLDEFSAPARETQARIEERLAAAKAAIAEQTAAMSTQNTILLLTLATMGAAAAVAFLVSASITGPIRRLRDLADRVSMGDMEETAIEIRNEDEIGDLAASFGRMIVSMKYYMEKAASASERREEA</sequence>
<dbReference type="CDD" id="cd06225">
    <property type="entry name" value="HAMP"/>
    <property type="match status" value="1"/>
</dbReference>
<name>J1KZH4_9EURY</name>
<reference evidence="4 5" key="1">
    <citation type="submission" date="2011-08" db="EMBL/GenBank/DDBJ databases">
        <title>The complete genome of Methanofollis liminatans DSM 4140.</title>
        <authorList>
            <consortium name="US DOE Joint Genome Institute (JGI-PGF)"/>
            <person name="Lucas S."/>
            <person name="Han J."/>
            <person name="Lapidus A."/>
            <person name="Bruce D."/>
            <person name="Goodwin L."/>
            <person name="Pitluck S."/>
            <person name="Peters L."/>
            <person name="Kyrpides N."/>
            <person name="Mavromatis K."/>
            <person name="Ivanova N."/>
            <person name="Mikhailova N."/>
            <person name="Lu M."/>
            <person name="Detter J.C."/>
            <person name="Tapia R."/>
            <person name="Han C."/>
            <person name="Land M."/>
            <person name="Hauser L."/>
            <person name="Markowitz V."/>
            <person name="Cheng J.-F."/>
            <person name="Hugenholtz P."/>
            <person name="Woyke T."/>
            <person name="Wu D."/>
            <person name="Spring S."/>
            <person name="Schuler E."/>
            <person name="Brambilla E."/>
            <person name="Klenk H.-P."/>
            <person name="Eisen J.A."/>
        </authorList>
    </citation>
    <scope>NUCLEOTIDE SEQUENCE [LARGE SCALE GENOMIC DNA]</scope>
    <source>
        <strain evidence="4 5">DSM 4140</strain>
    </source>
</reference>
<feature type="transmembrane region" description="Helical" evidence="2">
    <location>
        <begin position="237"/>
        <end position="257"/>
    </location>
</feature>
<evidence type="ECO:0000313" key="4">
    <source>
        <dbReference type="EMBL" id="EJG06137.1"/>
    </source>
</evidence>
<evidence type="ECO:0000259" key="3">
    <source>
        <dbReference type="PROSITE" id="PS50885"/>
    </source>
</evidence>
<dbReference type="PROSITE" id="PS50885">
    <property type="entry name" value="HAMP"/>
    <property type="match status" value="1"/>
</dbReference>
<feature type="domain" description="HAMP" evidence="3">
    <location>
        <begin position="257"/>
        <end position="310"/>
    </location>
</feature>
<evidence type="ECO:0000256" key="2">
    <source>
        <dbReference type="SAM" id="Phobius"/>
    </source>
</evidence>
<dbReference type="RefSeq" id="WP_004037137.1">
    <property type="nucleotide sequence ID" value="NZ_CM001555.1"/>
</dbReference>
<keyword evidence="4" id="KW-0808">Transferase</keyword>
<dbReference type="STRING" id="28892.Metli_0159"/>
<dbReference type="EMBL" id="CM001555">
    <property type="protein sequence ID" value="EJG06137.1"/>
    <property type="molecule type" value="Genomic_DNA"/>
</dbReference>
<dbReference type="AlphaFoldDB" id="J1KZH4"/>
<evidence type="ECO:0000256" key="1">
    <source>
        <dbReference type="ARBA" id="ARBA00029447"/>
    </source>
</evidence>
<dbReference type="Proteomes" id="UP000005095">
    <property type="component" value="Chromosome"/>
</dbReference>
<organism evidence="4 5">
    <name type="scientific">Methanofollis liminatans DSM 4140</name>
    <dbReference type="NCBI Taxonomy" id="28892"/>
    <lineage>
        <taxon>Archaea</taxon>
        <taxon>Methanobacteriati</taxon>
        <taxon>Methanobacteriota</taxon>
        <taxon>Stenosarchaea group</taxon>
        <taxon>Methanomicrobia</taxon>
        <taxon>Methanomicrobiales</taxon>
        <taxon>Methanomicrobiaceae</taxon>
        <taxon>Methanofollis</taxon>
    </lineage>
</organism>
<keyword evidence="2" id="KW-1133">Transmembrane helix</keyword>
<keyword evidence="4" id="KW-0418">Kinase</keyword>
<dbReference type="GO" id="GO:0016301">
    <property type="term" value="F:kinase activity"/>
    <property type="evidence" value="ECO:0007669"/>
    <property type="project" value="UniProtKB-KW"/>
</dbReference>
<dbReference type="SMART" id="SM00304">
    <property type="entry name" value="HAMP"/>
    <property type="match status" value="1"/>
</dbReference>
<dbReference type="SUPFAM" id="SSF158472">
    <property type="entry name" value="HAMP domain-like"/>
    <property type="match status" value="1"/>
</dbReference>
<gene>
    <name evidence="4" type="ORF">Metli_0159</name>
</gene>
<dbReference type="PANTHER" id="PTHR32089">
    <property type="entry name" value="METHYL-ACCEPTING CHEMOTAXIS PROTEIN MCPB"/>
    <property type="match status" value="1"/>
</dbReference>
<protein>
    <submittedName>
        <fullName evidence="4">Histidine kinase HAMP region domain protein</fullName>
    </submittedName>
</protein>
<keyword evidence="2" id="KW-0472">Membrane</keyword>
<keyword evidence="5" id="KW-1185">Reference proteome</keyword>
<evidence type="ECO:0000313" key="5">
    <source>
        <dbReference type="Proteomes" id="UP000005095"/>
    </source>
</evidence>